<gene>
    <name evidence="2" type="ORF">I4X03_021425</name>
</gene>
<evidence type="ECO:0008006" key="4">
    <source>
        <dbReference type="Google" id="ProtNLM"/>
    </source>
</evidence>
<evidence type="ECO:0000313" key="3">
    <source>
        <dbReference type="Proteomes" id="UP000809349"/>
    </source>
</evidence>
<comment type="caution">
    <text evidence="2">The sequence shown here is derived from an EMBL/GenBank/DDBJ whole genome shotgun (WGS) entry which is preliminary data.</text>
</comment>
<dbReference type="InterPro" id="IPR019734">
    <property type="entry name" value="TPR_rpt"/>
</dbReference>
<dbReference type="SMART" id="SM00028">
    <property type="entry name" value="TPR"/>
    <property type="match status" value="3"/>
</dbReference>
<keyword evidence="1" id="KW-0732">Signal</keyword>
<name>A0ABS7SV95_9BURK</name>
<dbReference type="InterPro" id="IPR011990">
    <property type="entry name" value="TPR-like_helical_dom_sf"/>
</dbReference>
<dbReference type="Pfam" id="PF13181">
    <property type="entry name" value="TPR_8"/>
    <property type="match status" value="1"/>
</dbReference>
<organism evidence="2 3">
    <name type="scientific">Massilia soli</name>
    <dbReference type="NCBI Taxonomy" id="2792854"/>
    <lineage>
        <taxon>Bacteria</taxon>
        <taxon>Pseudomonadati</taxon>
        <taxon>Pseudomonadota</taxon>
        <taxon>Betaproteobacteria</taxon>
        <taxon>Burkholderiales</taxon>
        <taxon>Oxalobacteraceae</taxon>
        <taxon>Telluria group</taxon>
        <taxon>Massilia</taxon>
    </lineage>
</organism>
<feature type="chain" id="PRO_5046347975" description="Tetratricopeptide repeat protein" evidence="1">
    <location>
        <begin position="24"/>
        <end position="393"/>
    </location>
</feature>
<dbReference type="Proteomes" id="UP000809349">
    <property type="component" value="Unassembled WGS sequence"/>
</dbReference>
<evidence type="ECO:0000313" key="2">
    <source>
        <dbReference type="EMBL" id="MBZ2209835.1"/>
    </source>
</evidence>
<protein>
    <recommendedName>
        <fullName evidence="4">Tetratricopeptide repeat protein</fullName>
    </recommendedName>
</protein>
<feature type="signal peptide" evidence="1">
    <location>
        <begin position="1"/>
        <end position="23"/>
    </location>
</feature>
<dbReference type="SUPFAM" id="SSF48452">
    <property type="entry name" value="TPR-like"/>
    <property type="match status" value="1"/>
</dbReference>
<dbReference type="RefSeq" id="WP_223470597.1">
    <property type="nucleotide sequence ID" value="NZ_JAFBIL020000010.1"/>
</dbReference>
<evidence type="ECO:0000256" key="1">
    <source>
        <dbReference type="SAM" id="SignalP"/>
    </source>
</evidence>
<reference evidence="2 3" key="1">
    <citation type="submission" date="2021-01" db="EMBL/GenBank/DDBJ databases">
        <authorList>
            <person name="Ruan W."/>
            <person name="Khan S.A."/>
            <person name="Jeon C.O."/>
        </authorList>
    </citation>
    <scope>NUCLEOTIDE SEQUENCE [LARGE SCALE GENOMIC DNA]</scope>
    <source>
        <strain evidence="2 3">R798</strain>
    </source>
</reference>
<keyword evidence="3" id="KW-1185">Reference proteome</keyword>
<reference evidence="2 3" key="2">
    <citation type="submission" date="2021-08" db="EMBL/GenBank/DDBJ databases">
        <title>Massilia sp. R798.</title>
        <authorList>
            <person name="Baek J.H."/>
            <person name="Jung H.S."/>
            <person name="Kim K.R."/>
            <person name="Jeon C.O."/>
        </authorList>
    </citation>
    <scope>NUCLEOTIDE SEQUENCE [LARGE SCALE GENOMIC DNA]</scope>
    <source>
        <strain evidence="2 3">R798</strain>
    </source>
</reference>
<accession>A0ABS7SV95</accession>
<sequence length="393" mass="42526">MTTVQRLLALILLAHALSISAYAAPYIPSDGSKVVERLPSRSDPKQRELASLRAALNKNPSDLALAASLARRYIELARGDGDPRYLGYAQAALAPWWKQQQPPAEVLVLRATLRQSTHQFDAALADLAAVLRQDPENPQAWLTQATVQSITGDFAAARASCMRLHSRAPALVVQTCLSSVGSVSGAAQASYAELQQALAHAPGAAPEIRIWVVTLLAEMAARLGKDAAAEAYFREALTYDGSDSYLLGAYADFLLDHQRAPEVVTLLKDKTRADALLLRYALALRSTGSPDAARHINVLRSRFEAAMLRADTVHQREQSRFELGLRDDPAAAVRLAKLNWAVQKEPADLRILAEAAAASGDAEATRLVRDWLTSSKIEDRTLQAALAKLKAAA</sequence>
<proteinExistence type="predicted"/>
<dbReference type="Gene3D" id="1.25.40.10">
    <property type="entry name" value="Tetratricopeptide repeat domain"/>
    <property type="match status" value="1"/>
</dbReference>
<dbReference type="EMBL" id="JAFBIL020000010">
    <property type="protein sequence ID" value="MBZ2209835.1"/>
    <property type="molecule type" value="Genomic_DNA"/>
</dbReference>